<dbReference type="OrthoDB" id="10447807at2759"/>
<dbReference type="AlphaFoldDB" id="A0A6A7ADU4"/>
<evidence type="ECO:0000313" key="2">
    <source>
        <dbReference type="Proteomes" id="UP000799424"/>
    </source>
</evidence>
<evidence type="ECO:0000313" key="1">
    <source>
        <dbReference type="EMBL" id="KAF2830765.1"/>
    </source>
</evidence>
<proteinExistence type="predicted"/>
<sequence length="64" mass="6882">TTIADAPSSIAQTHWDVAPGTYIRADGHIVHLVGREHFWGCPSSHEKPSTLTSVVCHSGETTID</sequence>
<keyword evidence="2" id="KW-1185">Reference proteome</keyword>
<accession>A0A6A7ADU4</accession>
<name>A0A6A7ADU4_9PLEO</name>
<dbReference type="EMBL" id="MU006219">
    <property type="protein sequence ID" value="KAF2830765.1"/>
    <property type="molecule type" value="Genomic_DNA"/>
</dbReference>
<gene>
    <name evidence="1" type="ORF">CC86DRAFT_268279</name>
</gene>
<reference evidence="1" key="1">
    <citation type="journal article" date="2020" name="Stud. Mycol.">
        <title>101 Dothideomycetes genomes: a test case for predicting lifestyles and emergence of pathogens.</title>
        <authorList>
            <person name="Haridas S."/>
            <person name="Albert R."/>
            <person name="Binder M."/>
            <person name="Bloem J."/>
            <person name="Labutti K."/>
            <person name="Salamov A."/>
            <person name="Andreopoulos B."/>
            <person name="Baker S."/>
            <person name="Barry K."/>
            <person name="Bills G."/>
            <person name="Bluhm B."/>
            <person name="Cannon C."/>
            <person name="Castanera R."/>
            <person name="Culley D."/>
            <person name="Daum C."/>
            <person name="Ezra D."/>
            <person name="Gonzalez J."/>
            <person name="Henrissat B."/>
            <person name="Kuo A."/>
            <person name="Liang C."/>
            <person name="Lipzen A."/>
            <person name="Lutzoni F."/>
            <person name="Magnuson J."/>
            <person name="Mondo S."/>
            <person name="Nolan M."/>
            <person name="Ohm R."/>
            <person name="Pangilinan J."/>
            <person name="Park H.-J."/>
            <person name="Ramirez L."/>
            <person name="Alfaro M."/>
            <person name="Sun H."/>
            <person name="Tritt A."/>
            <person name="Yoshinaga Y."/>
            <person name="Zwiers L.-H."/>
            <person name="Turgeon B."/>
            <person name="Goodwin S."/>
            <person name="Spatafora J."/>
            <person name="Crous P."/>
            <person name="Grigoriev I."/>
        </authorList>
    </citation>
    <scope>NUCLEOTIDE SEQUENCE</scope>
    <source>
        <strain evidence="1">CBS 113818</strain>
    </source>
</reference>
<dbReference type="Proteomes" id="UP000799424">
    <property type="component" value="Unassembled WGS sequence"/>
</dbReference>
<organism evidence="1 2">
    <name type="scientific">Ophiobolus disseminans</name>
    <dbReference type="NCBI Taxonomy" id="1469910"/>
    <lineage>
        <taxon>Eukaryota</taxon>
        <taxon>Fungi</taxon>
        <taxon>Dikarya</taxon>
        <taxon>Ascomycota</taxon>
        <taxon>Pezizomycotina</taxon>
        <taxon>Dothideomycetes</taxon>
        <taxon>Pleosporomycetidae</taxon>
        <taxon>Pleosporales</taxon>
        <taxon>Pleosporineae</taxon>
        <taxon>Phaeosphaeriaceae</taxon>
        <taxon>Ophiobolus</taxon>
    </lineage>
</organism>
<feature type="non-terminal residue" evidence="1">
    <location>
        <position position="1"/>
    </location>
</feature>
<protein>
    <submittedName>
        <fullName evidence="1">Uncharacterized protein</fullName>
    </submittedName>
</protein>
<feature type="non-terminal residue" evidence="1">
    <location>
        <position position="64"/>
    </location>
</feature>